<evidence type="ECO:0000256" key="4">
    <source>
        <dbReference type="ARBA" id="ARBA00022764"/>
    </source>
</evidence>
<dbReference type="CDD" id="cd16327">
    <property type="entry name" value="RseB"/>
    <property type="match status" value="1"/>
</dbReference>
<keyword evidence="4" id="KW-0574">Periplasm</keyword>
<keyword evidence="3 5" id="KW-0732">Signal</keyword>
<dbReference type="PANTHER" id="PTHR38782:SF1">
    <property type="entry name" value="SIGMA-E FACTOR REGULATORY PROTEIN RSEB"/>
    <property type="match status" value="1"/>
</dbReference>
<comment type="subcellular location">
    <subcellularLocation>
        <location evidence="1">Periplasm</location>
    </subcellularLocation>
</comment>
<gene>
    <name evidence="8" type="ORF">EYC98_13375</name>
</gene>
<feature type="domain" description="MucB/RseB C-terminal" evidence="7">
    <location>
        <begin position="235"/>
        <end position="324"/>
    </location>
</feature>
<comment type="similarity">
    <text evidence="2">Belongs to the RseB family.</text>
</comment>
<evidence type="ECO:0000313" key="8">
    <source>
        <dbReference type="EMBL" id="MCX2981848.1"/>
    </source>
</evidence>
<feature type="domain" description="MucB/RseB N-terminal" evidence="6">
    <location>
        <begin position="45"/>
        <end position="203"/>
    </location>
</feature>
<dbReference type="InterPro" id="IPR005588">
    <property type="entry name" value="MucB_RseB"/>
</dbReference>
<evidence type="ECO:0000259" key="6">
    <source>
        <dbReference type="Pfam" id="PF03888"/>
    </source>
</evidence>
<evidence type="ECO:0000256" key="5">
    <source>
        <dbReference type="SAM" id="SignalP"/>
    </source>
</evidence>
<dbReference type="PIRSF" id="PIRSF005427">
    <property type="entry name" value="RseB"/>
    <property type="match status" value="1"/>
</dbReference>
<evidence type="ECO:0000259" key="7">
    <source>
        <dbReference type="Pfam" id="PF17188"/>
    </source>
</evidence>
<dbReference type="Pfam" id="PF17188">
    <property type="entry name" value="MucB_RseB_C"/>
    <property type="match status" value="1"/>
</dbReference>
<dbReference type="Gene3D" id="2.50.20.10">
    <property type="entry name" value="Lipoprotein localisation LolA/LolB/LppX"/>
    <property type="match status" value="1"/>
</dbReference>
<dbReference type="InterPro" id="IPR038484">
    <property type="entry name" value="MucB/RseB_C_sf"/>
</dbReference>
<dbReference type="InterPro" id="IPR033436">
    <property type="entry name" value="MucB/RseB_C"/>
</dbReference>
<reference evidence="8" key="1">
    <citation type="submission" date="2019-02" db="EMBL/GenBank/DDBJ databases">
        <authorList>
            <person name="Li S.-H."/>
        </authorList>
    </citation>
    <scope>NUCLEOTIDE SEQUENCE</scope>
    <source>
        <strain evidence="8">IMCC14734</strain>
    </source>
</reference>
<dbReference type="Gene3D" id="3.30.200.100">
    <property type="entry name" value="MucB/RseB, C-terminal domain"/>
    <property type="match status" value="1"/>
</dbReference>
<evidence type="ECO:0000256" key="1">
    <source>
        <dbReference type="ARBA" id="ARBA00004418"/>
    </source>
</evidence>
<evidence type="ECO:0000256" key="3">
    <source>
        <dbReference type="ARBA" id="ARBA00022729"/>
    </source>
</evidence>
<feature type="chain" id="PRO_5045878944" evidence="5">
    <location>
        <begin position="36"/>
        <end position="332"/>
    </location>
</feature>
<feature type="signal peptide" evidence="5">
    <location>
        <begin position="1"/>
        <end position="35"/>
    </location>
</feature>
<dbReference type="Pfam" id="PF03888">
    <property type="entry name" value="MucB_RseB"/>
    <property type="match status" value="1"/>
</dbReference>
<protein>
    <submittedName>
        <fullName evidence="8">Negative regulator for alginate biosynthesis</fullName>
    </submittedName>
</protein>
<proteinExistence type="inferred from homology"/>
<name>A0ABT3THP3_9GAMM</name>
<dbReference type="EMBL" id="SHNN01000002">
    <property type="protein sequence ID" value="MCX2981848.1"/>
    <property type="molecule type" value="Genomic_DNA"/>
</dbReference>
<evidence type="ECO:0000256" key="2">
    <source>
        <dbReference type="ARBA" id="ARBA00008150"/>
    </source>
</evidence>
<organism evidence="8 9">
    <name type="scientific">Candidatus Litorirhabdus singularis</name>
    <dbReference type="NCBI Taxonomy" id="2518993"/>
    <lineage>
        <taxon>Bacteria</taxon>
        <taxon>Pseudomonadati</taxon>
        <taxon>Pseudomonadota</taxon>
        <taxon>Gammaproteobacteria</taxon>
        <taxon>Cellvibrionales</taxon>
        <taxon>Halieaceae</taxon>
        <taxon>Candidatus Litorirhabdus</taxon>
    </lineage>
</organism>
<keyword evidence="9" id="KW-1185">Reference proteome</keyword>
<dbReference type="PANTHER" id="PTHR38782">
    <property type="match status" value="1"/>
</dbReference>
<dbReference type="Proteomes" id="UP001143362">
    <property type="component" value="Unassembled WGS sequence"/>
</dbReference>
<evidence type="ECO:0000313" key="9">
    <source>
        <dbReference type="Proteomes" id="UP001143362"/>
    </source>
</evidence>
<sequence>MRALPVSRLMHRTSRLMSRLLALLLLLGFVGNTAAADCNEQDLAARQWLDKMSHSLQEVSYSGVFTYEHGSSMQTLRIRHQVTDSAETAHVTRLTGDGGSVMRTEHPLDCIHPGSKLVRLGLAFGGDAEDCGMAAHYKLKLGGEILVAGRTAQVLQILPRDMFRYGYLMALDTESGLLLKSQTMAQDGRTLERFQFADVQFGLANPAVAGTEVEVVHHTDHPQPPGPKTPAAAVRAWLVGWVPEGFAPTSHHDNAHEQTFTDGLAVFSVFLESLQGSVELGEGLARQGGTSAYSRGMQIEASPVLVTVIGEVPVNTARMVADSIVWEVADAD</sequence>
<dbReference type="InterPro" id="IPR033434">
    <property type="entry name" value="MucB/RseB_N"/>
</dbReference>
<accession>A0ABT3THP3</accession>
<comment type="caution">
    <text evidence="8">The sequence shown here is derived from an EMBL/GenBank/DDBJ whole genome shotgun (WGS) entry which is preliminary data.</text>
</comment>